<sequence length="719" mass="77829">MTMKGCITLSKKLFALDIGTRSVVGIILTENDGIYHVADLVTIEHKDRSMIDGQIHNILSVANVISEIKSNLEDRHGTLRHVSVAAAGRALKTSEGSMTIDISENPLFTSEDINRLELAAVQQAQQLLLTANPTSDDYYYCVGYSVLHYKLDGDEIGSLIDQTGRTASAEVIATFLPRVVVESLLSALKRADLEMEALTLEPIAAINVLIPPSMRRLNVALVDIGAGTSDIAITDNNTVVAYGMVPVAGDEITEALSNHYLLDFPVAELAKRSLATEESIAVTDILGFDQQVPSSEVISIIKPSIDKLASHIAEEIKRLNNTKSPQAVMVVGGGSLTPEITKELSRQLDLPENRVGIRGLDALKDVTLSEGIVSTPALVTPIGIAIAARRSPIHYMSVTVNDKTIRLFELKEMTVGDALLAANIKARQLYGKPGLGMSITLNEKMTTIPGEHGNPAIILLNGNPASTKHQITNGDQITLVPGVDGKDAKLTVRDLIGDFTTIHVSINGKQLTIAPQIEINNMPVQPDTLIKDRDSIRYSYPSKLGDVVEELDAKVSIPFEVFVNNKRTVIEEHAAKFLIDDVQIFADYDLKDGDEISYIAQTLPTVGEIVSSLKIGHQASAQVTFNGTAVTITRNSAQALLNGNPADNATIVNKGDRLTITETVQKPFVFSDVFLFTDYTLPTTASSYKLLRNGEPIGFNDPIYNGDELEIKFSTSKLG</sequence>
<evidence type="ECO:0000259" key="1">
    <source>
        <dbReference type="SMART" id="SM00842"/>
    </source>
</evidence>
<feature type="domain" description="SHS2" evidence="1">
    <location>
        <begin position="13"/>
        <end position="209"/>
    </location>
</feature>
<gene>
    <name evidence="2" type="ORF">SLU01_04910</name>
</gene>
<dbReference type="Proteomes" id="UP000321901">
    <property type="component" value="Unassembled WGS sequence"/>
</dbReference>
<keyword evidence="2" id="KW-0132">Cell division</keyword>
<protein>
    <submittedName>
        <fullName evidence="2">Cell division protein FtsA</fullName>
    </submittedName>
</protein>
<organism evidence="2 3">
    <name type="scientific">Sporosarcina luteola</name>
    <dbReference type="NCBI Taxonomy" id="582850"/>
    <lineage>
        <taxon>Bacteria</taxon>
        <taxon>Bacillati</taxon>
        <taxon>Bacillota</taxon>
        <taxon>Bacilli</taxon>
        <taxon>Bacillales</taxon>
        <taxon>Caryophanaceae</taxon>
        <taxon>Sporosarcina</taxon>
    </lineage>
</organism>
<dbReference type="CDD" id="cd24004">
    <property type="entry name" value="ASKHA_NBD_PilM-like"/>
    <property type="match status" value="1"/>
</dbReference>
<dbReference type="Pfam" id="PF14450">
    <property type="entry name" value="FtsA"/>
    <property type="match status" value="1"/>
</dbReference>
<reference evidence="2 3" key="1">
    <citation type="submission" date="2019-07" db="EMBL/GenBank/DDBJ databases">
        <title>Whole genome shotgun sequence of Sporosarcina luteola NBRC 105378.</title>
        <authorList>
            <person name="Hosoyama A."/>
            <person name="Uohara A."/>
            <person name="Ohji S."/>
            <person name="Ichikawa N."/>
        </authorList>
    </citation>
    <scope>NUCLEOTIDE SEQUENCE [LARGE SCALE GENOMIC DNA]</scope>
    <source>
        <strain evidence="2 3">NBRC 105378</strain>
    </source>
</reference>
<dbReference type="Gene3D" id="3.30.1490.300">
    <property type="match status" value="1"/>
</dbReference>
<dbReference type="SMART" id="SM00842">
    <property type="entry name" value="FtsA"/>
    <property type="match status" value="1"/>
</dbReference>
<dbReference type="AlphaFoldDB" id="A0A511Z410"/>
<comment type="caution">
    <text evidence="2">The sequence shown here is derived from an EMBL/GenBank/DDBJ whole genome shotgun (WGS) entry which is preliminary data.</text>
</comment>
<dbReference type="InterPro" id="IPR003494">
    <property type="entry name" value="SHS2_FtsA"/>
</dbReference>
<name>A0A511Z410_9BACL</name>
<dbReference type="PANTHER" id="PTHR32432:SF3">
    <property type="entry name" value="ETHANOLAMINE UTILIZATION PROTEIN EUTJ"/>
    <property type="match status" value="1"/>
</dbReference>
<evidence type="ECO:0000313" key="2">
    <source>
        <dbReference type="EMBL" id="GEN82179.1"/>
    </source>
</evidence>
<dbReference type="InterPro" id="IPR050696">
    <property type="entry name" value="FtsA/MreB"/>
</dbReference>
<dbReference type="InterPro" id="IPR043129">
    <property type="entry name" value="ATPase_NBD"/>
</dbReference>
<keyword evidence="2" id="KW-0131">Cell cycle</keyword>
<dbReference type="PANTHER" id="PTHR32432">
    <property type="entry name" value="CELL DIVISION PROTEIN FTSA-RELATED"/>
    <property type="match status" value="1"/>
</dbReference>
<keyword evidence="3" id="KW-1185">Reference proteome</keyword>
<dbReference type="Gene3D" id="3.30.420.40">
    <property type="match status" value="2"/>
</dbReference>
<dbReference type="EMBL" id="BJYL01000005">
    <property type="protein sequence ID" value="GEN82179.1"/>
    <property type="molecule type" value="Genomic_DNA"/>
</dbReference>
<accession>A0A511Z410</accession>
<dbReference type="SUPFAM" id="SSF53067">
    <property type="entry name" value="Actin-like ATPase domain"/>
    <property type="match status" value="2"/>
</dbReference>
<dbReference type="GO" id="GO:0051301">
    <property type="term" value="P:cell division"/>
    <property type="evidence" value="ECO:0007669"/>
    <property type="project" value="UniProtKB-KW"/>
</dbReference>
<evidence type="ECO:0000313" key="3">
    <source>
        <dbReference type="Proteomes" id="UP000321901"/>
    </source>
</evidence>
<proteinExistence type="predicted"/>